<keyword evidence="2" id="KW-1185">Reference proteome</keyword>
<dbReference type="Proteomes" id="UP000054538">
    <property type="component" value="Unassembled WGS sequence"/>
</dbReference>
<reference evidence="2" key="2">
    <citation type="submission" date="2015-01" db="EMBL/GenBank/DDBJ databases">
        <title>Evolutionary Origins and Diversification of the Mycorrhizal Mutualists.</title>
        <authorList>
            <consortium name="DOE Joint Genome Institute"/>
            <consortium name="Mycorrhizal Genomics Consortium"/>
            <person name="Kohler A."/>
            <person name="Kuo A."/>
            <person name="Nagy L.G."/>
            <person name="Floudas D."/>
            <person name="Copeland A."/>
            <person name="Barry K.W."/>
            <person name="Cichocki N."/>
            <person name="Veneault-Fourrey C."/>
            <person name="LaButti K."/>
            <person name="Lindquist E.A."/>
            <person name="Lipzen A."/>
            <person name="Lundell T."/>
            <person name="Morin E."/>
            <person name="Murat C."/>
            <person name="Riley R."/>
            <person name="Ohm R."/>
            <person name="Sun H."/>
            <person name="Tunlid A."/>
            <person name="Henrissat B."/>
            <person name="Grigoriev I.V."/>
            <person name="Hibbett D.S."/>
            <person name="Martin F."/>
        </authorList>
    </citation>
    <scope>NUCLEOTIDE SEQUENCE [LARGE SCALE GENOMIC DNA]</scope>
    <source>
        <strain evidence="2">Ve08.2h10</strain>
    </source>
</reference>
<evidence type="ECO:0000313" key="1">
    <source>
        <dbReference type="EMBL" id="KIK72799.1"/>
    </source>
</evidence>
<protein>
    <submittedName>
        <fullName evidence="1">Uncharacterized protein</fullName>
    </submittedName>
</protein>
<sequence length="159" mass="16706">MQMFPINQVIAQGWPLLQAILKPGPEVSTHILAQVPKSVLKGKGVDPLECGGVKEAGGSKAEGKQALDGNIKGAGYPLKVGPKFWTWPLTSKKAKASVSKSRPKTPSVTQKAKFGIDVGVTPSESIKVYHSLAGPPPQSIPWASALKLVATPVNPLLDP</sequence>
<dbReference type="AlphaFoldDB" id="A0A0D0CZ79"/>
<name>A0A0D0CZ79_9AGAM</name>
<proteinExistence type="predicted"/>
<reference evidence="1 2" key="1">
    <citation type="submission" date="2014-04" db="EMBL/GenBank/DDBJ databases">
        <authorList>
            <consortium name="DOE Joint Genome Institute"/>
            <person name="Kuo A."/>
            <person name="Kohler A."/>
            <person name="Jargeat P."/>
            <person name="Nagy L.G."/>
            <person name="Floudas D."/>
            <person name="Copeland A."/>
            <person name="Barry K.W."/>
            <person name="Cichocki N."/>
            <person name="Veneault-Fourrey C."/>
            <person name="LaButti K."/>
            <person name="Lindquist E.A."/>
            <person name="Lipzen A."/>
            <person name="Lundell T."/>
            <person name="Morin E."/>
            <person name="Murat C."/>
            <person name="Sun H."/>
            <person name="Tunlid A."/>
            <person name="Henrissat B."/>
            <person name="Grigoriev I.V."/>
            <person name="Hibbett D.S."/>
            <person name="Martin F."/>
            <person name="Nordberg H.P."/>
            <person name="Cantor M.N."/>
            <person name="Hua S.X."/>
        </authorList>
    </citation>
    <scope>NUCLEOTIDE SEQUENCE [LARGE SCALE GENOMIC DNA]</scope>
    <source>
        <strain evidence="1 2">Ve08.2h10</strain>
    </source>
</reference>
<dbReference type="HOGENOM" id="CLU_1661363_0_0_1"/>
<dbReference type="InParanoid" id="A0A0D0CZ79"/>
<dbReference type="EMBL" id="KN830426">
    <property type="protein sequence ID" value="KIK72799.1"/>
    <property type="molecule type" value="Genomic_DNA"/>
</dbReference>
<organism evidence="1 2">
    <name type="scientific">Paxillus rubicundulus Ve08.2h10</name>
    <dbReference type="NCBI Taxonomy" id="930991"/>
    <lineage>
        <taxon>Eukaryota</taxon>
        <taxon>Fungi</taxon>
        <taxon>Dikarya</taxon>
        <taxon>Basidiomycota</taxon>
        <taxon>Agaricomycotina</taxon>
        <taxon>Agaricomycetes</taxon>
        <taxon>Agaricomycetidae</taxon>
        <taxon>Boletales</taxon>
        <taxon>Paxilineae</taxon>
        <taxon>Paxillaceae</taxon>
        <taxon>Paxillus</taxon>
    </lineage>
</organism>
<gene>
    <name evidence="1" type="ORF">PAXRUDRAFT_21567</name>
</gene>
<accession>A0A0D0CZ79</accession>
<evidence type="ECO:0000313" key="2">
    <source>
        <dbReference type="Proteomes" id="UP000054538"/>
    </source>
</evidence>